<evidence type="ECO:0000256" key="1">
    <source>
        <dbReference type="ARBA" id="ARBA00022553"/>
    </source>
</evidence>
<protein>
    <submittedName>
        <fullName evidence="10">DNA-binding response regulator</fullName>
    </submittedName>
</protein>
<dbReference type="PANTHER" id="PTHR48111">
    <property type="entry name" value="REGULATOR OF RPOS"/>
    <property type="match status" value="1"/>
</dbReference>
<accession>A0ABQ1YDV3</accession>
<dbReference type="PANTHER" id="PTHR48111:SF22">
    <property type="entry name" value="REGULATOR OF RPOS"/>
    <property type="match status" value="1"/>
</dbReference>
<dbReference type="SMART" id="SM00448">
    <property type="entry name" value="REC"/>
    <property type="match status" value="1"/>
</dbReference>
<feature type="modified residue" description="4-aspartylphosphate" evidence="6">
    <location>
        <position position="53"/>
    </location>
</feature>
<dbReference type="PROSITE" id="PS51755">
    <property type="entry name" value="OMPR_PHOB"/>
    <property type="match status" value="1"/>
</dbReference>
<keyword evidence="3" id="KW-0805">Transcription regulation</keyword>
<evidence type="ECO:0000313" key="10">
    <source>
        <dbReference type="EMBL" id="GGH20802.1"/>
    </source>
</evidence>
<dbReference type="Gene3D" id="6.10.250.690">
    <property type="match status" value="1"/>
</dbReference>
<dbReference type="InterPro" id="IPR001867">
    <property type="entry name" value="OmpR/PhoB-type_DNA-bd"/>
</dbReference>
<keyword evidence="11" id="KW-1185">Reference proteome</keyword>
<dbReference type="GO" id="GO:0003677">
    <property type="term" value="F:DNA binding"/>
    <property type="evidence" value="ECO:0007669"/>
    <property type="project" value="UniProtKB-KW"/>
</dbReference>
<dbReference type="SMART" id="SM00862">
    <property type="entry name" value="Trans_reg_C"/>
    <property type="match status" value="1"/>
</dbReference>
<dbReference type="Pfam" id="PF00486">
    <property type="entry name" value="Trans_reg_C"/>
    <property type="match status" value="1"/>
</dbReference>
<feature type="DNA-binding region" description="OmpR/PhoB-type" evidence="7">
    <location>
        <begin position="128"/>
        <end position="225"/>
    </location>
</feature>
<dbReference type="CDD" id="cd17574">
    <property type="entry name" value="REC_OmpR"/>
    <property type="match status" value="1"/>
</dbReference>
<dbReference type="SUPFAM" id="SSF52172">
    <property type="entry name" value="CheY-like"/>
    <property type="match status" value="1"/>
</dbReference>
<evidence type="ECO:0000256" key="4">
    <source>
        <dbReference type="ARBA" id="ARBA00023125"/>
    </source>
</evidence>
<evidence type="ECO:0000256" key="2">
    <source>
        <dbReference type="ARBA" id="ARBA00023012"/>
    </source>
</evidence>
<feature type="domain" description="Response regulatory" evidence="8">
    <location>
        <begin position="4"/>
        <end position="118"/>
    </location>
</feature>
<dbReference type="Gene3D" id="3.40.50.2300">
    <property type="match status" value="1"/>
</dbReference>
<proteinExistence type="predicted"/>
<dbReference type="Gene3D" id="1.10.10.10">
    <property type="entry name" value="Winged helix-like DNA-binding domain superfamily/Winged helix DNA-binding domain"/>
    <property type="match status" value="1"/>
</dbReference>
<evidence type="ECO:0000256" key="6">
    <source>
        <dbReference type="PROSITE-ProRule" id="PRU00169"/>
    </source>
</evidence>
<sequence length="227" mass="25727">MHMNVLVVEDDVELTQFIQKGLVSEGIGVSIAFDGVIGRTMVNENRFDVVVLDVNLPGVNGLDLCRFIKQNWPAVPVIMLTALGSLDNKVLGFEAGADDYLAKPFAFKELLFRLKALARRHPARAPRPKRLEVLDLAIETDSHRVWRGGERVELTAREYALLEYLMLNQGRVVNRIDLLENVWDVHFNSNTNVVDVYINYLRRKVDRTEPKLLHTVFGVGYMLGAEP</sequence>
<evidence type="ECO:0000259" key="8">
    <source>
        <dbReference type="PROSITE" id="PS50110"/>
    </source>
</evidence>
<dbReference type="InterPro" id="IPR039420">
    <property type="entry name" value="WalR-like"/>
</dbReference>
<feature type="domain" description="OmpR/PhoB-type" evidence="9">
    <location>
        <begin position="128"/>
        <end position="225"/>
    </location>
</feature>
<dbReference type="Proteomes" id="UP000600214">
    <property type="component" value="Unassembled WGS sequence"/>
</dbReference>
<comment type="caution">
    <text evidence="10">The sequence shown here is derived from an EMBL/GenBank/DDBJ whole genome shotgun (WGS) entry which is preliminary data.</text>
</comment>
<dbReference type="CDD" id="cd00383">
    <property type="entry name" value="trans_reg_C"/>
    <property type="match status" value="1"/>
</dbReference>
<dbReference type="Pfam" id="PF00072">
    <property type="entry name" value="Response_reg"/>
    <property type="match status" value="1"/>
</dbReference>
<reference evidence="11" key="1">
    <citation type="journal article" date="2019" name="Int. J. Syst. Evol. Microbiol.">
        <title>The Global Catalogue of Microorganisms (GCM) 10K type strain sequencing project: providing services to taxonomists for standard genome sequencing and annotation.</title>
        <authorList>
            <consortium name="The Broad Institute Genomics Platform"/>
            <consortium name="The Broad Institute Genome Sequencing Center for Infectious Disease"/>
            <person name="Wu L."/>
            <person name="Ma J."/>
        </authorList>
    </citation>
    <scope>NUCLEOTIDE SEQUENCE [LARGE SCALE GENOMIC DNA]</scope>
    <source>
        <strain evidence="11">CGMCC 1.15288</strain>
    </source>
</reference>
<keyword evidence="4 7" id="KW-0238">DNA-binding</keyword>
<evidence type="ECO:0000259" key="9">
    <source>
        <dbReference type="PROSITE" id="PS51755"/>
    </source>
</evidence>
<dbReference type="EMBL" id="BMIA01000001">
    <property type="protein sequence ID" value="GGH20802.1"/>
    <property type="molecule type" value="Genomic_DNA"/>
</dbReference>
<dbReference type="InterPro" id="IPR036388">
    <property type="entry name" value="WH-like_DNA-bd_sf"/>
</dbReference>
<gene>
    <name evidence="10" type="ORF">GCM10007423_01420</name>
</gene>
<dbReference type="PROSITE" id="PS50110">
    <property type="entry name" value="RESPONSE_REGULATORY"/>
    <property type="match status" value="1"/>
</dbReference>
<evidence type="ECO:0000313" key="11">
    <source>
        <dbReference type="Proteomes" id="UP000600214"/>
    </source>
</evidence>
<keyword evidence="1 6" id="KW-0597">Phosphoprotein</keyword>
<name>A0ABQ1YDV3_9BACT</name>
<evidence type="ECO:0000256" key="3">
    <source>
        <dbReference type="ARBA" id="ARBA00023015"/>
    </source>
</evidence>
<dbReference type="InterPro" id="IPR001789">
    <property type="entry name" value="Sig_transdc_resp-reg_receiver"/>
</dbReference>
<dbReference type="InterPro" id="IPR011006">
    <property type="entry name" value="CheY-like_superfamily"/>
</dbReference>
<evidence type="ECO:0000256" key="5">
    <source>
        <dbReference type="ARBA" id="ARBA00023163"/>
    </source>
</evidence>
<keyword evidence="5" id="KW-0804">Transcription</keyword>
<keyword evidence="2" id="KW-0902">Two-component regulatory system</keyword>
<evidence type="ECO:0000256" key="7">
    <source>
        <dbReference type="PROSITE-ProRule" id="PRU01091"/>
    </source>
</evidence>
<organism evidence="10 11">
    <name type="scientific">Dyadobacter endophyticus</name>
    <dbReference type="NCBI Taxonomy" id="1749036"/>
    <lineage>
        <taxon>Bacteria</taxon>
        <taxon>Pseudomonadati</taxon>
        <taxon>Bacteroidota</taxon>
        <taxon>Cytophagia</taxon>
        <taxon>Cytophagales</taxon>
        <taxon>Spirosomataceae</taxon>
        <taxon>Dyadobacter</taxon>
    </lineage>
</organism>